<dbReference type="PROSITE" id="PS01023">
    <property type="entry name" value="PTR2_2"/>
    <property type="match status" value="1"/>
</dbReference>
<accession>A0A1Q9LHF8</accession>
<evidence type="ECO:0000256" key="4">
    <source>
        <dbReference type="ARBA" id="ARBA00022475"/>
    </source>
</evidence>
<dbReference type="GO" id="GO:0006857">
    <property type="term" value="P:oligopeptide transport"/>
    <property type="evidence" value="ECO:0007669"/>
    <property type="project" value="InterPro"/>
</dbReference>
<dbReference type="InterPro" id="IPR050171">
    <property type="entry name" value="MFS_Transporters"/>
</dbReference>
<dbReference type="CDD" id="cd17346">
    <property type="entry name" value="MFS_DtpA_like"/>
    <property type="match status" value="1"/>
</dbReference>
<dbReference type="RefSeq" id="WP_075976770.1">
    <property type="nucleotide sequence ID" value="NZ_MKQR01000022.1"/>
</dbReference>
<feature type="transmembrane region" description="Helical" evidence="9">
    <location>
        <begin position="61"/>
        <end position="81"/>
    </location>
</feature>
<feature type="domain" description="Major facilitator superfamily (MFS) profile" evidence="10">
    <location>
        <begin position="1"/>
        <end position="479"/>
    </location>
</feature>
<gene>
    <name evidence="11" type="ORF">BJP25_26355</name>
</gene>
<dbReference type="PROSITE" id="PS50850">
    <property type="entry name" value="MFS"/>
    <property type="match status" value="1"/>
</dbReference>
<evidence type="ECO:0000313" key="12">
    <source>
        <dbReference type="Proteomes" id="UP000186040"/>
    </source>
</evidence>
<protein>
    <submittedName>
        <fullName evidence="11">MFS transporter</fullName>
    </submittedName>
</protein>
<feature type="transmembrane region" description="Helical" evidence="9">
    <location>
        <begin position="180"/>
        <end position="201"/>
    </location>
</feature>
<dbReference type="InterPro" id="IPR036259">
    <property type="entry name" value="MFS_trans_sf"/>
</dbReference>
<feature type="transmembrane region" description="Helical" evidence="9">
    <location>
        <begin position="155"/>
        <end position="174"/>
    </location>
</feature>
<dbReference type="InterPro" id="IPR005279">
    <property type="entry name" value="Dipep/tripep_permease"/>
</dbReference>
<comment type="subcellular location">
    <subcellularLocation>
        <location evidence="1">Cell membrane</location>
        <topology evidence="1">Multi-pass membrane protein</topology>
    </subcellularLocation>
    <subcellularLocation>
        <location evidence="8">Membrane</location>
        <topology evidence="8">Multi-pass membrane protein</topology>
    </subcellularLocation>
</comment>
<feature type="transmembrane region" description="Helical" evidence="9">
    <location>
        <begin position="327"/>
        <end position="348"/>
    </location>
</feature>
<feature type="transmembrane region" description="Helical" evidence="9">
    <location>
        <begin position="454"/>
        <end position="478"/>
    </location>
</feature>
<evidence type="ECO:0000256" key="9">
    <source>
        <dbReference type="SAM" id="Phobius"/>
    </source>
</evidence>
<dbReference type="Proteomes" id="UP000186040">
    <property type="component" value="Unassembled WGS sequence"/>
</dbReference>
<feature type="transmembrane region" description="Helical" evidence="9">
    <location>
        <begin position="222"/>
        <end position="243"/>
    </location>
</feature>
<sequence length="486" mass="50829">MPAVGEVRSERGFFGHPRGLANLFGTEMWERFSYYGMQGILLYYLYYSVADGGLAIEETTAAGIVGAYGGAVYLSTIAGSWVADRLLGPERTLFASGALILVGHIALAALPGVVGVGVGLVCVAIGSGGLKATATTLVGALYAEGDERRDAGFSIFYMGVNIGALLGPVLTGLLQTSLGFHWGFGLAALGMAIGLTQFALGRKHLPPEGRVVPNPLAPAERARAFGVIAAGVVVVVALVLLGVVDAENLAQVVTWVIAAAALVLFGVLLTSARVERVERRRVLAFIPMFLVSFGFWALFQQQFTVLAIYADTRVDRDVLGFEVPPSFFGAVEPLFVVLLATVFAATWVKLGSRQPGSPVKFALGVGLMGVAFLVMALLGFDRGENVVPPLLLVLVLIVFVLGELCLSPVGLSLATKLAPAAFPAQMVALFYLSVALGSSVAGALAEFYDADEEPAYFGLLGAGAIALGVVMAALTPMVKRLMEGVR</sequence>
<evidence type="ECO:0000256" key="7">
    <source>
        <dbReference type="ARBA" id="ARBA00023136"/>
    </source>
</evidence>
<comment type="caution">
    <text evidence="11">The sequence shown here is derived from an EMBL/GenBank/DDBJ whole genome shotgun (WGS) entry which is preliminary data.</text>
</comment>
<dbReference type="Pfam" id="PF00854">
    <property type="entry name" value="PTR2"/>
    <property type="match status" value="1"/>
</dbReference>
<evidence type="ECO:0000256" key="6">
    <source>
        <dbReference type="ARBA" id="ARBA00022989"/>
    </source>
</evidence>
<evidence type="ECO:0000256" key="1">
    <source>
        <dbReference type="ARBA" id="ARBA00004651"/>
    </source>
</evidence>
<dbReference type="SUPFAM" id="SSF103473">
    <property type="entry name" value="MFS general substrate transporter"/>
    <property type="match status" value="1"/>
</dbReference>
<dbReference type="InterPro" id="IPR020846">
    <property type="entry name" value="MFS_dom"/>
</dbReference>
<dbReference type="NCBIfam" id="TIGR00924">
    <property type="entry name" value="yjdL_sub1_fam"/>
    <property type="match status" value="1"/>
</dbReference>
<name>A0A1Q9LHF8_9PSEU</name>
<evidence type="ECO:0000313" key="11">
    <source>
        <dbReference type="EMBL" id="OLR91487.1"/>
    </source>
</evidence>
<keyword evidence="3 8" id="KW-0813">Transport</keyword>
<organism evidence="11 12">
    <name type="scientific">Actinokineospora bangkokensis</name>
    <dbReference type="NCBI Taxonomy" id="1193682"/>
    <lineage>
        <taxon>Bacteria</taxon>
        <taxon>Bacillati</taxon>
        <taxon>Actinomycetota</taxon>
        <taxon>Actinomycetes</taxon>
        <taxon>Pseudonocardiales</taxon>
        <taxon>Pseudonocardiaceae</taxon>
        <taxon>Actinokineospora</taxon>
    </lineage>
</organism>
<keyword evidence="6 9" id="KW-1133">Transmembrane helix</keyword>
<feature type="transmembrane region" description="Helical" evidence="9">
    <location>
        <begin position="249"/>
        <end position="270"/>
    </location>
</feature>
<feature type="transmembrane region" description="Helical" evidence="9">
    <location>
        <begin position="386"/>
        <end position="406"/>
    </location>
</feature>
<keyword evidence="12" id="KW-1185">Reference proteome</keyword>
<evidence type="ECO:0000256" key="5">
    <source>
        <dbReference type="ARBA" id="ARBA00022692"/>
    </source>
</evidence>
<dbReference type="PANTHER" id="PTHR23517">
    <property type="entry name" value="RESISTANCE PROTEIN MDTM, PUTATIVE-RELATED-RELATED"/>
    <property type="match status" value="1"/>
</dbReference>
<dbReference type="Gene3D" id="1.20.1250.20">
    <property type="entry name" value="MFS general substrate transporter like domains"/>
    <property type="match status" value="1"/>
</dbReference>
<evidence type="ECO:0000259" key="10">
    <source>
        <dbReference type="PROSITE" id="PS50850"/>
    </source>
</evidence>
<reference evidence="11 12" key="1">
    <citation type="submission" date="2016-10" db="EMBL/GenBank/DDBJ databases">
        <title>The Draft Genome Sequence of Actinokineospora bangkokensis 44EHWT reveals the biosynthetic pathway of antifungal compounds Thailandins with unusual extender unit butylmalonyl-CoA.</title>
        <authorList>
            <person name="Greule A."/>
            <person name="Intra B."/>
            <person name="Flemming S."/>
            <person name="Rommel M.G."/>
            <person name="Panbangred W."/>
            <person name="Bechthold A."/>
        </authorList>
    </citation>
    <scope>NUCLEOTIDE SEQUENCE [LARGE SCALE GENOMIC DNA]</scope>
    <source>
        <strain evidence="11 12">44EHW</strain>
    </source>
</reference>
<feature type="transmembrane region" description="Helical" evidence="9">
    <location>
        <begin position="427"/>
        <end position="448"/>
    </location>
</feature>
<dbReference type="EMBL" id="MKQR01000022">
    <property type="protein sequence ID" value="OLR91487.1"/>
    <property type="molecule type" value="Genomic_DNA"/>
</dbReference>
<keyword evidence="4" id="KW-1003">Cell membrane</keyword>
<proteinExistence type="inferred from homology"/>
<dbReference type="InterPro" id="IPR000109">
    <property type="entry name" value="POT_fam"/>
</dbReference>
<dbReference type="GO" id="GO:0005886">
    <property type="term" value="C:plasma membrane"/>
    <property type="evidence" value="ECO:0007669"/>
    <property type="project" value="UniProtKB-SubCell"/>
</dbReference>
<evidence type="ECO:0000256" key="3">
    <source>
        <dbReference type="ARBA" id="ARBA00022448"/>
    </source>
</evidence>
<feature type="transmembrane region" description="Helical" evidence="9">
    <location>
        <begin position="360"/>
        <end position="380"/>
    </location>
</feature>
<dbReference type="InterPro" id="IPR018456">
    <property type="entry name" value="PTR2_symporter_CS"/>
</dbReference>
<dbReference type="PANTHER" id="PTHR23517:SF15">
    <property type="entry name" value="PROTON-DEPENDENT OLIGOPEPTIDE FAMILY TRANSPORT PROTEIN"/>
    <property type="match status" value="1"/>
</dbReference>
<dbReference type="GO" id="GO:1904680">
    <property type="term" value="F:peptide transmembrane transporter activity"/>
    <property type="evidence" value="ECO:0007669"/>
    <property type="project" value="InterPro"/>
</dbReference>
<dbReference type="AlphaFoldDB" id="A0A1Q9LHF8"/>
<keyword evidence="5 8" id="KW-0812">Transmembrane</keyword>
<evidence type="ECO:0000256" key="2">
    <source>
        <dbReference type="ARBA" id="ARBA00005982"/>
    </source>
</evidence>
<feature type="transmembrane region" description="Helical" evidence="9">
    <location>
        <begin position="32"/>
        <end position="49"/>
    </location>
</feature>
<dbReference type="OrthoDB" id="9772725at2"/>
<keyword evidence="7 9" id="KW-0472">Membrane</keyword>
<dbReference type="STRING" id="1193682.BJP25_26355"/>
<evidence type="ECO:0000256" key="8">
    <source>
        <dbReference type="RuleBase" id="RU003755"/>
    </source>
</evidence>
<comment type="similarity">
    <text evidence="2 8">Belongs to the major facilitator superfamily. Proton-dependent oligopeptide transporter (POT/PTR) (TC 2.A.17) family.</text>
</comment>
<feature type="transmembrane region" description="Helical" evidence="9">
    <location>
        <begin position="282"/>
        <end position="299"/>
    </location>
</feature>